<evidence type="ECO:0000256" key="1">
    <source>
        <dbReference type="ARBA" id="ARBA00022450"/>
    </source>
</evidence>
<organism evidence="10 11">
    <name type="scientific">Streptomyces fuscus</name>
    <dbReference type="NCBI Taxonomy" id="3048495"/>
    <lineage>
        <taxon>Bacteria</taxon>
        <taxon>Bacillati</taxon>
        <taxon>Actinomycetota</taxon>
        <taxon>Actinomycetes</taxon>
        <taxon>Kitasatosporales</taxon>
        <taxon>Streptomycetaceae</taxon>
        <taxon>Streptomyces</taxon>
    </lineage>
</organism>
<dbReference type="Pfam" id="PF16197">
    <property type="entry name" value="KAsynt_C_assoc"/>
    <property type="match status" value="1"/>
</dbReference>
<dbReference type="SMART" id="SM00827">
    <property type="entry name" value="PKS_AT"/>
    <property type="match status" value="1"/>
</dbReference>
<feature type="compositionally biased region" description="Gly residues" evidence="7">
    <location>
        <begin position="933"/>
        <end position="946"/>
    </location>
</feature>
<feature type="compositionally biased region" description="Polar residues" evidence="7">
    <location>
        <begin position="1"/>
        <end position="15"/>
    </location>
</feature>
<evidence type="ECO:0000259" key="9">
    <source>
        <dbReference type="PROSITE" id="PS52004"/>
    </source>
</evidence>
<dbReference type="InterPro" id="IPR016035">
    <property type="entry name" value="Acyl_Trfase/lysoPLipase"/>
</dbReference>
<dbReference type="Pfam" id="PF00698">
    <property type="entry name" value="Acyl_transf_1"/>
    <property type="match status" value="1"/>
</dbReference>
<dbReference type="PANTHER" id="PTHR43775">
    <property type="entry name" value="FATTY ACID SYNTHASE"/>
    <property type="match status" value="1"/>
</dbReference>
<reference evidence="10 11" key="1">
    <citation type="submission" date="2023-05" db="EMBL/GenBank/DDBJ databases">
        <title>Streptomyces fuscus sp. nov., a brown-black pigment producing actinomyces isolated from dry sand of Sea duck farm.</title>
        <authorList>
            <person name="Xie J."/>
            <person name="Shen N."/>
        </authorList>
    </citation>
    <scope>NUCLEOTIDE SEQUENCE [LARGE SCALE GENOMIC DNA]</scope>
    <source>
        <strain evidence="10 11">GXMU-J15</strain>
    </source>
</reference>
<feature type="non-terminal residue" evidence="10">
    <location>
        <position position="1262"/>
    </location>
</feature>
<keyword evidence="5" id="KW-0511">Multifunctional enzyme</keyword>
<protein>
    <submittedName>
        <fullName evidence="10">Beta-ketoacyl synthase N-terminal-like domain-containing protein</fullName>
    </submittedName>
</protein>
<feature type="region of interest" description="Disordered" evidence="7">
    <location>
        <begin position="461"/>
        <end position="481"/>
    </location>
</feature>
<dbReference type="InterPro" id="IPR020806">
    <property type="entry name" value="PKS_PP-bd"/>
</dbReference>
<evidence type="ECO:0000256" key="5">
    <source>
        <dbReference type="ARBA" id="ARBA00023268"/>
    </source>
</evidence>
<accession>A0ABT7JEB1</accession>
<proteinExistence type="predicted"/>
<evidence type="ECO:0000256" key="3">
    <source>
        <dbReference type="ARBA" id="ARBA00022679"/>
    </source>
</evidence>
<dbReference type="PROSITE" id="PS00606">
    <property type="entry name" value="KS3_1"/>
    <property type="match status" value="1"/>
</dbReference>
<dbReference type="Gene3D" id="3.30.70.3290">
    <property type="match status" value="1"/>
</dbReference>
<keyword evidence="11" id="KW-1185">Reference proteome</keyword>
<dbReference type="SMART" id="SM00825">
    <property type="entry name" value="PKS_KS"/>
    <property type="match status" value="2"/>
</dbReference>
<dbReference type="InterPro" id="IPR020841">
    <property type="entry name" value="PKS_Beta-ketoAc_synthase_dom"/>
</dbReference>
<evidence type="ECO:0000313" key="10">
    <source>
        <dbReference type="EMBL" id="MDL2082127.1"/>
    </source>
</evidence>
<feature type="domain" description="Carrier" evidence="8">
    <location>
        <begin position="973"/>
        <end position="1050"/>
    </location>
</feature>
<dbReference type="PROSITE" id="PS52004">
    <property type="entry name" value="KS3_2"/>
    <property type="match status" value="2"/>
</dbReference>
<keyword evidence="6" id="KW-0012">Acyltransferase</keyword>
<keyword evidence="1" id="KW-0596">Phosphopantetheine</keyword>
<feature type="compositionally biased region" description="Low complexity" evidence="7">
    <location>
        <begin position="922"/>
        <end position="932"/>
    </location>
</feature>
<dbReference type="SUPFAM" id="SSF47336">
    <property type="entry name" value="ACP-like"/>
    <property type="match status" value="1"/>
</dbReference>
<dbReference type="InterPro" id="IPR036736">
    <property type="entry name" value="ACP-like_sf"/>
</dbReference>
<dbReference type="Gene3D" id="3.40.366.10">
    <property type="entry name" value="Malonyl-Coenzyme A Acyl Carrier Protein, domain 2"/>
    <property type="match status" value="1"/>
</dbReference>
<evidence type="ECO:0000259" key="8">
    <source>
        <dbReference type="PROSITE" id="PS50075"/>
    </source>
</evidence>
<dbReference type="SUPFAM" id="SSF55048">
    <property type="entry name" value="Probable ACP-binding domain of malonyl-CoA ACP transacylase"/>
    <property type="match status" value="1"/>
</dbReference>
<evidence type="ECO:0000256" key="6">
    <source>
        <dbReference type="ARBA" id="ARBA00023315"/>
    </source>
</evidence>
<feature type="domain" description="Ketosynthase family 3 (KS3)" evidence="9">
    <location>
        <begin position="1068"/>
        <end position="1262"/>
    </location>
</feature>
<dbReference type="InterPro" id="IPR006162">
    <property type="entry name" value="Ppantetheine_attach_site"/>
</dbReference>
<sequence>MANTGSSVGRTTPADTRTGAPPEQAPPEQAPPEQIAVVGLACRLPGAPDPAAFWDLLREGRDAITTTPPERWDADAHFDPDITAKGKINTRRGGYLDHVDRFDPAFFGISPREATAMDPQQRLMLELGWESLENAGIVPATLADRATGVFIGAIWDDYAALLHRRGAGAIGAHSVTGLHRSIIANRLSYTLRLSGPSMTVDTGQSSSLVAVHLACESLRSGESDIALAGGVNLNLVPESTIGAAKFGALSPDGRCYTFDARANGYVRGEGAALVVLKPLSRALADGDHIHCVIVSSATGNDGGGEGLTVPTPEGQHRVLTQAYRRAGIDPARLQYVELHGTGTRRGDPVEATALGTAAGTAARAAGRRVTVGSVKTNIGHLEGAAGIAGLLKTVLALRHRELPASLNFEHPHPDIPLDDLGLRVNTALSDWPRPDEQLLAGVSSFGMGGTNCHVVLAEAPDGDREEPPAEANGTVPGWPLSARTGTALRAQARRLRDHVDTHPEPNAADIGHSLATTRTAFAHRAVVVAMERDRAVTALAALAAGRSSADVVTGTVTEGKTAVLFSGQGSQRLGMGRELYTTRPAFARALDDACAYLDPEVRELLLTAEPTPANTARLNRTALTQSALFAIEVALYRLAESLGLTADHLLGHSVGEIAAAHVSGVLSLPDACALVTARGRLMQAQPDGGAMVALEATEAEVAAELGDLDGRITVAAVNGPRSCVVSGDADAVTAYAATWAGRGRKTHALRVSHAFHSAHMDGMLQEFREAARGLTFHPPAIPIVSNLTGRPAPAEDLCDPDYWVRHVRQAVRFADGVEWLLDEGATTFLELGPDGALAALARECLAARPDDTRPADVTFLTALRRDRGEEQTLRHAIAGLYVRGAVPAVAVAPCGRRVELPTYAFQRKRYWLEDGEGADGAAAGAADGAAVRDGGGAEEGPVGECGGAAAEDGTAGDWRERLSGLGSTAEQSRAVLEQVREEIGIVLGHAADDLDAIDVTWTFKDLGFDSLSSVELRDRLSAATGLRLPSGLLFDYPTPAALADHLRAELLGDAVTPASVPAARAHTGEPIAIVGMACRYPGGIASPADLWRVVRDEVDVITPFPDDRGWDLDALYHPDPAHHGTSYTREGGFLTDAAGFDAEFFGISPREAVAMDPQQRLLLETSWEAIEYAGIAPGSLRGSNSGVFAGATAQDYGDRLHEAAEPVEGFTLTGNAASVVSGRLSYALGLEGPAVTVDTACSSSLVALHLAVQSLRNGECDL</sequence>
<dbReference type="InterPro" id="IPR001227">
    <property type="entry name" value="Ac_transferase_dom_sf"/>
</dbReference>
<dbReference type="Pfam" id="PF02801">
    <property type="entry name" value="Ketoacyl-synt_C"/>
    <property type="match status" value="1"/>
</dbReference>
<dbReference type="InterPro" id="IPR016039">
    <property type="entry name" value="Thiolase-like"/>
</dbReference>
<dbReference type="SUPFAM" id="SSF53901">
    <property type="entry name" value="Thiolase-like"/>
    <property type="match status" value="2"/>
</dbReference>
<dbReference type="EMBL" id="JASJUS010000073">
    <property type="protein sequence ID" value="MDL2082127.1"/>
    <property type="molecule type" value="Genomic_DNA"/>
</dbReference>
<dbReference type="Pfam" id="PF00109">
    <property type="entry name" value="ketoacyl-synt"/>
    <property type="match status" value="2"/>
</dbReference>
<dbReference type="PROSITE" id="PS50075">
    <property type="entry name" value="CARRIER"/>
    <property type="match status" value="1"/>
</dbReference>
<evidence type="ECO:0000256" key="4">
    <source>
        <dbReference type="ARBA" id="ARBA00023194"/>
    </source>
</evidence>
<dbReference type="InterPro" id="IPR014043">
    <property type="entry name" value="Acyl_transferase_dom"/>
</dbReference>
<feature type="region of interest" description="Disordered" evidence="7">
    <location>
        <begin position="922"/>
        <end position="953"/>
    </location>
</feature>
<gene>
    <name evidence="10" type="ORF">QNN03_37480</name>
</gene>
<dbReference type="PANTHER" id="PTHR43775:SF51">
    <property type="entry name" value="INACTIVE PHENOLPHTHIOCEROL SYNTHESIS POLYKETIDE SYNTHASE TYPE I PKS1-RELATED"/>
    <property type="match status" value="1"/>
</dbReference>
<comment type="caution">
    <text evidence="10">The sequence shown here is derived from an EMBL/GenBank/DDBJ whole genome shotgun (WGS) entry which is preliminary data.</text>
</comment>
<feature type="domain" description="Ketosynthase family 3 (KS3)" evidence="9">
    <location>
        <begin position="32"/>
        <end position="458"/>
    </location>
</feature>
<dbReference type="Gene3D" id="1.10.1200.10">
    <property type="entry name" value="ACP-like"/>
    <property type="match status" value="1"/>
</dbReference>
<dbReference type="Gene3D" id="3.40.47.10">
    <property type="match status" value="2"/>
</dbReference>
<dbReference type="Proteomes" id="UP001241926">
    <property type="component" value="Unassembled WGS sequence"/>
</dbReference>
<evidence type="ECO:0000256" key="2">
    <source>
        <dbReference type="ARBA" id="ARBA00022553"/>
    </source>
</evidence>
<feature type="region of interest" description="Disordered" evidence="7">
    <location>
        <begin position="1"/>
        <end position="31"/>
    </location>
</feature>
<dbReference type="InterPro" id="IPR014031">
    <property type="entry name" value="Ketoacyl_synth_C"/>
</dbReference>
<dbReference type="InterPro" id="IPR016036">
    <property type="entry name" value="Malonyl_transacylase_ACP-bd"/>
</dbReference>
<evidence type="ECO:0000313" key="11">
    <source>
        <dbReference type="Proteomes" id="UP001241926"/>
    </source>
</evidence>
<dbReference type="InterPro" id="IPR032821">
    <property type="entry name" value="PKS_assoc"/>
</dbReference>
<dbReference type="InterPro" id="IPR014030">
    <property type="entry name" value="Ketoacyl_synth_N"/>
</dbReference>
<dbReference type="PROSITE" id="PS00012">
    <property type="entry name" value="PHOSPHOPANTETHEINE"/>
    <property type="match status" value="1"/>
</dbReference>
<dbReference type="InterPro" id="IPR050091">
    <property type="entry name" value="PKS_NRPS_Biosynth_Enz"/>
</dbReference>
<dbReference type="CDD" id="cd00833">
    <property type="entry name" value="PKS"/>
    <property type="match status" value="2"/>
</dbReference>
<keyword evidence="4" id="KW-0045">Antibiotic biosynthesis</keyword>
<dbReference type="InterPro" id="IPR009081">
    <property type="entry name" value="PP-bd_ACP"/>
</dbReference>
<keyword evidence="2" id="KW-0597">Phosphoprotein</keyword>
<name>A0ABT7JEB1_9ACTN</name>
<dbReference type="Pfam" id="PF00550">
    <property type="entry name" value="PP-binding"/>
    <property type="match status" value="1"/>
</dbReference>
<dbReference type="SMART" id="SM00823">
    <property type="entry name" value="PKS_PP"/>
    <property type="match status" value="1"/>
</dbReference>
<evidence type="ECO:0000256" key="7">
    <source>
        <dbReference type="SAM" id="MobiDB-lite"/>
    </source>
</evidence>
<dbReference type="InterPro" id="IPR018201">
    <property type="entry name" value="Ketoacyl_synth_AS"/>
</dbReference>
<dbReference type="SUPFAM" id="SSF52151">
    <property type="entry name" value="FabD/lysophospholipase-like"/>
    <property type="match status" value="1"/>
</dbReference>
<keyword evidence="3" id="KW-0808">Transferase</keyword>